<proteinExistence type="predicted"/>
<organism evidence="1 2">
    <name type="scientific">Methylobrevis pamukkalensis</name>
    <dbReference type="NCBI Taxonomy" id="1439726"/>
    <lineage>
        <taxon>Bacteria</taxon>
        <taxon>Pseudomonadati</taxon>
        <taxon>Pseudomonadota</taxon>
        <taxon>Alphaproteobacteria</taxon>
        <taxon>Hyphomicrobiales</taxon>
        <taxon>Pleomorphomonadaceae</taxon>
        <taxon>Methylobrevis</taxon>
    </lineage>
</organism>
<accession>A0A1E3GN26</accession>
<sequence>MLDRFGQIAPKVFVSVDGYWYAGKRIAIADKLAEIVPELPGVTAVVIVPYLARPRRSRPGCRRR</sequence>
<dbReference type="PATRIC" id="fig|1439726.3.peg.4851"/>
<gene>
    <name evidence="1" type="ORF">A6302_04534</name>
</gene>
<reference evidence="1 2" key="1">
    <citation type="submission" date="2016-07" db="EMBL/GenBank/DDBJ databases">
        <title>Draft Genome Sequence of Methylobrevis pamukkalensis PK2.</title>
        <authorList>
            <person name="Vasilenko O.V."/>
            <person name="Doronina N.V."/>
            <person name="Shmareva M.N."/>
            <person name="Tarlachkov S.V."/>
            <person name="Mustakhimov I."/>
            <person name="Trotsenko Y.A."/>
        </authorList>
    </citation>
    <scope>NUCLEOTIDE SEQUENCE [LARGE SCALE GENOMIC DNA]</scope>
    <source>
        <strain evidence="1 2">PK2</strain>
    </source>
</reference>
<keyword evidence="2" id="KW-1185">Reference proteome</keyword>
<name>A0A1E3GN26_9HYPH</name>
<protein>
    <submittedName>
        <fullName evidence="1">Acetoacetyl-CoA synthetase</fullName>
    </submittedName>
</protein>
<dbReference type="AlphaFoldDB" id="A0A1E3GN26"/>
<evidence type="ECO:0000313" key="1">
    <source>
        <dbReference type="EMBL" id="ODN65452.1"/>
    </source>
</evidence>
<comment type="caution">
    <text evidence="1">The sequence shown here is derived from an EMBL/GenBank/DDBJ whole genome shotgun (WGS) entry which is preliminary data.</text>
</comment>
<evidence type="ECO:0000313" key="2">
    <source>
        <dbReference type="Proteomes" id="UP000094622"/>
    </source>
</evidence>
<dbReference type="Proteomes" id="UP000094622">
    <property type="component" value="Unassembled WGS sequence"/>
</dbReference>
<dbReference type="EMBL" id="MCRJ01000284">
    <property type="protein sequence ID" value="ODN65452.1"/>
    <property type="molecule type" value="Genomic_DNA"/>
</dbReference>